<accession>B3E2Q7</accession>
<dbReference type="Proteomes" id="UP000002420">
    <property type="component" value="Chromosome"/>
</dbReference>
<keyword evidence="1" id="KW-0732">Signal</keyword>
<proteinExistence type="predicted"/>
<feature type="chain" id="PRO_5002787480" description="SPOR domain-containing protein" evidence="1">
    <location>
        <begin position="25"/>
        <end position="145"/>
    </location>
</feature>
<dbReference type="AlphaFoldDB" id="B3E2Q7"/>
<dbReference type="RefSeq" id="WP_012470053.1">
    <property type="nucleotide sequence ID" value="NC_010814.1"/>
</dbReference>
<evidence type="ECO:0000313" key="3">
    <source>
        <dbReference type="Proteomes" id="UP000002420"/>
    </source>
</evidence>
<dbReference type="HOGENOM" id="CLU_1784085_0_0_7"/>
<reference evidence="2 3" key="1">
    <citation type="submission" date="2008-05" db="EMBL/GenBank/DDBJ databases">
        <title>Complete sequence of chromosome of Geobacter lovleyi SZ.</title>
        <authorList>
            <consortium name="US DOE Joint Genome Institute"/>
            <person name="Lucas S."/>
            <person name="Copeland A."/>
            <person name="Lapidus A."/>
            <person name="Glavina del Rio T."/>
            <person name="Dalin E."/>
            <person name="Tice H."/>
            <person name="Bruce D."/>
            <person name="Goodwin L."/>
            <person name="Pitluck S."/>
            <person name="Chertkov O."/>
            <person name="Meincke L."/>
            <person name="Brettin T."/>
            <person name="Detter J.C."/>
            <person name="Han C."/>
            <person name="Tapia R."/>
            <person name="Kuske C.R."/>
            <person name="Schmutz J."/>
            <person name="Larimer F."/>
            <person name="Land M."/>
            <person name="Hauser L."/>
            <person name="Kyrpides N."/>
            <person name="Mikhailova N."/>
            <person name="Sung Y."/>
            <person name="Fletcher K.E."/>
            <person name="Ritalahti K.M."/>
            <person name="Loeffler F.E."/>
            <person name="Richardson P."/>
        </authorList>
    </citation>
    <scope>NUCLEOTIDE SEQUENCE [LARGE SCALE GENOMIC DNA]</scope>
    <source>
        <strain evidence="3">ATCC BAA-1151 / DSM 17278 / SZ</strain>
    </source>
</reference>
<name>B3E2Q7_TRIL1</name>
<feature type="signal peptide" evidence="1">
    <location>
        <begin position="1"/>
        <end position="24"/>
    </location>
</feature>
<protein>
    <recommendedName>
        <fullName evidence="4">SPOR domain-containing protein</fullName>
    </recommendedName>
</protein>
<evidence type="ECO:0008006" key="4">
    <source>
        <dbReference type="Google" id="ProtNLM"/>
    </source>
</evidence>
<dbReference type="KEGG" id="glo:Glov_1998"/>
<sequence>MKHLLIIVVAVLLTVFLCHPAVSADQQGQNVPSEIKQYLEQRGLQITATVADVKKTGYILVLGTANGDKVAAKRAATVTAQRAIVSLLAELPSSKGKAGKQVVRTPPVTKTRVSGTVRRATPLFSHYDSSDKTMYLLLQKPVAVP</sequence>
<evidence type="ECO:0000313" key="2">
    <source>
        <dbReference type="EMBL" id="ACD95714.1"/>
    </source>
</evidence>
<gene>
    <name evidence="2" type="ordered locus">Glov_1998</name>
</gene>
<dbReference type="EMBL" id="CP001089">
    <property type="protein sequence ID" value="ACD95714.1"/>
    <property type="molecule type" value="Genomic_DNA"/>
</dbReference>
<organism evidence="2 3">
    <name type="scientific">Trichlorobacter lovleyi (strain ATCC BAA-1151 / DSM 17278 / SZ)</name>
    <name type="common">Geobacter lovleyi</name>
    <dbReference type="NCBI Taxonomy" id="398767"/>
    <lineage>
        <taxon>Bacteria</taxon>
        <taxon>Pseudomonadati</taxon>
        <taxon>Thermodesulfobacteriota</taxon>
        <taxon>Desulfuromonadia</taxon>
        <taxon>Geobacterales</taxon>
        <taxon>Geobacteraceae</taxon>
        <taxon>Trichlorobacter</taxon>
    </lineage>
</organism>
<keyword evidence="3" id="KW-1185">Reference proteome</keyword>
<dbReference type="STRING" id="398767.Glov_1998"/>
<evidence type="ECO:0000256" key="1">
    <source>
        <dbReference type="SAM" id="SignalP"/>
    </source>
</evidence>